<dbReference type="PANTHER" id="PTHR34818:SF1">
    <property type="entry name" value="PROTEIN BLI-3"/>
    <property type="match status" value="1"/>
</dbReference>
<evidence type="ECO:0000313" key="4">
    <source>
        <dbReference type="Proteomes" id="UP000758603"/>
    </source>
</evidence>
<feature type="compositionally biased region" description="Polar residues" evidence="1">
    <location>
        <begin position="1"/>
        <end position="10"/>
    </location>
</feature>
<dbReference type="Proteomes" id="UP000758603">
    <property type="component" value="Unassembled WGS sequence"/>
</dbReference>
<name>A0A9P8ZXS0_9PEZI</name>
<dbReference type="SUPFAM" id="SSF50475">
    <property type="entry name" value="FMN-binding split barrel"/>
    <property type="match status" value="1"/>
</dbReference>
<dbReference type="AlphaFoldDB" id="A0A9P8ZXS0"/>
<dbReference type="Pfam" id="PF16242">
    <property type="entry name" value="Pyrid_ox_like"/>
    <property type="match status" value="1"/>
</dbReference>
<dbReference type="InterPro" id="IPR012349">
    <property type="entry name" value="Split_barrel_FMN-bd"/>
</dbReference>
<feature type="domain" description="General stress protein FMN-binding split barrel" evidence="2">
    <location>
        <begin position="31"/>
        <end position="186"/>
    </location>
</feature>
<dbReference type="EMBL" id="JAGPXC010000003">
    <property type="protein sequence ID" value="KAH6655221.1"/>
    <property type="molecule type" value="Genomic_DNA"/>
</dbReference>
<dbReference type="RefSeq" id="XP_045959486.1">
    <property type="nucleotide sequence ID" value="XM_046102424.1"/>
</dbReference>
<feature type="region of interest" description="Disordered" evidence="1">
    <location>
        <begin position="1"/>
        <end position="26"/>
    </location>
</feature>
<organism evidence="3 4">
    <name type="scientific">Truncatella angustata</name>
    <dbReference type="NCBI Taxonomy" id="152316"/>
    <lineage>
        <taxon>Eukaryota</taxon>
        <taxon>Fungi</taxon>
        <taxon>Dikarya</taxon>
        <taxon>Ascomycota</taxon>
        <taxon>Pezizomycotina</taxon>
        <taxon>Sordariomycetes</taxon>
        <taxon>Xylariomycetidae</taxon>
        <taxon>Amphisphaeriales</taxon>
        <taxon>Sporocadaceae</taxon>
        <taxon>Truncatella</taxon>
    </lineage>
</organism>
<dbReference type="Gene3D" id="2.30.110.10">
    <property type="entry name" value="Electron Transport, Fmn-binding Protein, Chain A"/>
    <property type="match status" value="1"/>
</dbReference>
<dbReference type="InterPro" id="IPR038725">
    <property type="entry name" value="YdaG_split_barrel_FMN-bd"/>
</dbReference>
<evidence type="ECO:0000259" key="2">
    <source>
        <dbReference type="Pfam" id="PF16242"/>
    </source>
</evidence>
<evidence type="ECO:0000256" key="1">
    <source>
        <dbReference type="SAM" id="MobiDB-lite"/>
    </source>
</evidence>
<sequence>MSPFSNTNTGDKIADPSTAKNKDNDVPLKQKIEDLSEFISACKYGMMTTRDAKSGKLVSRCMGLSGKESGDIDLVFVTNTESHKTDELASDPHVNISFIDSSGQWASFAGDAHVETDREVVKKYYSSFLKAWLGDLGDGKHDGSKNDPRIGVIRVRTTSATYLLTNKSAVTRATEIATSALTGNAPEVGKLREISELEVQQWRSIAT</sequence>
<evidence type="ECO:0000313" key="3">
    <source>
        <dbReference type="EMBL" id="KAH6655221.1"/>
    </source>
</evidence>
<dbReference type="InterPro" id="IPR052917">
    <property type="entry name" value="Stress-Dev_Protein"/>
</dbReference>
<proteinExistence type="predicted"/>
<keyword evidence="4" id="KW-1185">Reference proteome</keyword>
<gene>
    <name evidence="3" type="ORF">BKA67DRAFT_559860</name>
</gene>
<reference evidence="3" key="1">
    <citation type="journal article" date="2021" name="Nat. Commun.">
        <title>Genetic determinants of endophytism in the Arabidopsis root mycobiome.</title>
        <authorList>
            <person name="Mesny F."/>
            <person name="Miyauchi S."/>
            <person name="Thiergart T."/>
            <person name="Pickel B."/>
            <person name="Atanasova L."/>
            <person name="Karlsson M."/>
            <person name="Huettel B."/>
            <person name="Barry K.W."/>
            <person name="Haridas S."/>
            <person name="Chen C."/>
            <person name="Bauer D."/>
            <person name="Andreopoulos W."/>
            <person name="Pangilinan J."/>
            <person name="LaButti K."/>
            <person name="Riley R."/>
            <person name="Lipzen A."/>
            <person name="Clum A."/>
            <person name="Drula E."/>
            <person name="Henrissat B."/>
            <person name="Kohler A."/>
            <person name="Grigoriev I.V."/>
            <person name="Martin F.M."/>
            <person name="Hacquard S."/>
        </authorList>
    </citation>
    <scope>NUCLEOTIDE SEQUENCE</scope>
    <source>
        <strain evidence="3">MPI-SDFR-AT-0073</strain>
    </source>
</reference>
<protein>
    <recommendedName>
        <fullName evidence="2">General stress protein FMN-binding split barrel domain-containing protein</fullName>
    </recommendedName>
</protein>
<accession>A0A9P8ZXS0</accession>
<dbReference type="PANTHER" id="PTHR34818">
    <property type="entry name" value="PROTEIN BLI-3"/>
    <property type="match status" value="1"/>
</dbReference>
<dbReference type="OrthoDB" id="434253at2759"/>
<dbReference type="GeneID" id="70131316"/>
<comment type="caution">
    <text evidence="3">The sequence shown here is derived from an EMBL/GenBank/DDBJ whole genome shotgun (WGS) entry which is preliminary data.</text>
</comment>